<evidence type="ECO:0000313" key="2">
    <source>
        <dbReference type="EMBL" id="AMD92265.1"/>
    </source>
</evidence>
<proteinExistence type="predicted"/>
<dbReference type="EMBL" id="CP014230">
    <property type="protein sequence ID" value="AMD92265.1"/>
    <property type="molecule type" value="Genomic_DNA"/>
</dbReference>
<name>A0A0X8JP06_9BACT</name>
<dbReference type="STRING" id="888061.AXF15_03500"/>
<sequence length="182" mass="20198">MHEVSLNQLITDYVSGREIMDTTYEDLRQALARMLVEDKFYPRSTVHPKYLIDFHAGKEAQSATIDIAVFTPDSRPALALFFHPGEVGTFVRQSVAAARIHEPAPFPLVVVTDSMEALVVETRTAAEIGRGFYQIPRWGQMEEMLTRHPCPPLAPDRLEGERRILAAYLSLGGPCCGGACPV</sequence>
<dbReference type="KEGG" id="doa:AXF15_03500"/>
<protein>
    <recommendedName>
        <fullName evidence="1">Type I restriction enzyme R protein N-terminal domain-containing protein</fullName>
    </recommendedName>
</protein>
<dbReference type="AlphaFoldDB" id="A0A0X8JP06"/>
<gene>
    <name evidence="2" type="ORF">AXF15_03500</name>
</gene>
<accession>A0A0X8JP06</accession>
<organism evidence="2 3">
    <name type="scientific">Desulfomicrobium orale DSM 12838</name>
    <dbReference type="NCBI Taxonomy" id="888061"/>
    <lineage>
        <taxon>Bacteria</taxon>
        <taxon>Pseudomonadati</taxon>
        <taxon>Thermodesulfobacteriota</taxon>
        <taxon>Desulfovibrionia</taxon>
        <taxon>Desulfovibrionales</taxon>
        <taxon>Desulfomicrobiaceae</taxon>
        <taxon>Desulfomicrobium</taxon>
    </lineage>
</organism>
<evidence type="ECO:0000259" key="1">
    <source>
        <dbReference type="Pfam" id="PF13588"/>
    </source>
</evidence>
<keyword evidence="3" id="KW-1185">Reference proteome</keyword>
<dbReference type="Proteomes" id="UP000063964">
    <property type="component" value="Chromosome"/>
</dbReference>
<dbReference type="OrthoDB" id="5430956at2"/>
<dbReference type="Pfam" id="PF13588">
    <property type="entry name" value="HSDR_N_2"/>
    <property type="match status" value="1"/>
</dbReference>
<feature type="domain" description="Type I restriction enzyme R protein N-terminal" evidence="1">
    <location>
        <begin position="25"/>
        <end position="136"/>
    </location>
</feature>
<dbReference type="InterPro" id="IPR029464">
    <property type="entry name" value="HSDR_N"/>
</dbReference>
<evidence type="ECO:0000313" key="3">
    <source>
        <dbReference type="Proteomes" id="UP000063964"/>
    </source>
</evidence>
<reference evidence="3" key="1">
    <citation type="submission" date="2016-02" db="EMBL/GenBank/DDBJ databases">
        <authorList>
            <person name="Holder M.E."/>
            <person name="Ajami N.J."/>
            <person name="Petrosino J.F."/>
        </authorList>
    </citation>
    <scope>NUCLEOTIDE SEQUENCE [LARGE SCALE GENOMIC DNA]</scope>
    <source>
        <strain evidence="3">DSM 12838</strain>
    </source>
</reference>